<feature type="transmembrane region" description="Helical" evidence="12">
    <location>
        <begin position="169"/>
        <end position="190"/>
    </location>
</feature>
<evidence type="ECO:0000259" key="13">
    <source>
        <dbReference type="PROSITE" id="PS51352"/>
    </source>
</evidence>
<keyword evidence="5 12" id="KW-1003">Cell membrane</keyword>
<evidence type="ECO:0000256" key="12">
    <source>
        <dbReference type="HAMAP-Rule" id="MF_01844"/>
    </source>
</evidence>
<dbReference type="GO" id="GO:0015385">
    <property type="term" value="F:sodium:proton antiporter activity"/>
    <property type="evidence" value="ECO:0007669"/>
    <property type="project" value="UniProtKB-UniRule"/>
</dbReference>
<evidence type="ECO:0000313" key="15">
    <source>
        <dbReference type="Proteomes" id="UP000321805"/>
    </source>
</evidence>
<feature type="transmembrane region" description="Helical" evidence="12">
    <location>
        <begin position="370"/>
        <end position="395"/>
    </location>
</feature>
<evidence type="ECO:0000256" key="6">
    <source>
        <dbReference type="ARBA" id="ARBA00022692"/>
    </source>
</evidence>
<dbReference type="PANTHER" id="PTHR30341:SF0">
    <property type="entry name" value="NA(+)_H(+) ANTIPORTER NHAA"/>
    <property type="match status" value="1"/>
</dbReference>
<organism evidence="14 15">
    <name type="scientific">Baekduia soli</name>
    <dbReference type="NCBI Taxonomy" id="496014"/>
    <lineage>
        <taxon>Bacteria</taxon>
        <taxon>Bacillati</taxon>
        <taxon>Actinomycetota</taxon>
        <taxon>Thermoleophilia</taxon>
        <taxon>Solirubrobacterales</taxon>
        <taxon>Baekduiaceae</taxon>
        <taxon>Baekduia</taxon>
    </lineage>
</organism>
<evidence type="ECO:0000256" key="1">
    <source>
        <dbReference type="ARBA" id="ARBA00004429"/>
    </source>
</evidence>
<feature type="transmembrane region" description="Helical" evidence="12">
    <location>
        <begin position="74"/>
        <end position="92"/>
    </location>
</feature>
<dbReference type="GO" id="GO:0005886">
    <property type="term" value="C:plasma membrane"/>
    <property type="evidence" value="ECO:0007669"/>
    <property type="project" value="UniProtKB-SubCell"/>
</dbReference>
<dbReference type="Pfam" id="PF06965">
    <property type="entry name" value="Na_H_antiport_1"/>
    <property type="match status" value="1"/>
</dbReference>
<feature type="transmembrane region" description="Helical" evidence="12">
    <location>
        <begin position="407"/>
        <end position="427"/>
    </location>
</feature>
<evidence type="ECO:0000256" key="2">
    <source>
        <dbReference type="ARBA" id="ARBA00007006"/>
    </source>
</evidence>
<dbReference type="Gene3D" id="1.20.1530.10">
    <property type="entry name" value="Na+/H+ antiporter like domain"/>
    <property type="match status" value="1"/>
</dbReference>
<dbReference type="InterPro" id="IPR004670">
    <property type="entry name" value="NhaA"/>
</dbReference>
<dbReference type="Proteomes" id="UP000321805">
    <property type="component" value="Chromosome"/>
</dbReference>
<evidence type="ECO:0000256" key="5">
    <source>
        <dbReference type="ARBA" id="ARBA00022475"/>
    </source>
</evidence>
<feature type="transmembrane region" description="Helical" evidence="12">
    <location>
        <begin position="23"/>
        <end position="45"/>
    </location>
</feature>
<comment type="function">
    <text evidence="12">Na(+)/H(+) antiporter that extrudes sodium in exchange for external protons.</text>
</comment>
<keyword evidence="8 12" id="KW-0915">Sodium</keyword>
<keyword evidence="11 12" id="KW-0739">Sodium transport</keyword>
<reference evidence="14 15" key="1">
    <citation type="journal article" date="2018" name="J. Microbiol.">
        <title>Baekduia soli gen. nov., sp. nov., a novel bacterium isolated from the soil of Baekdu Mountain and proposal of a novel family name, Baekduiaceae fam. nov.</title>
        <authorList>
            <person name="An D.S."/>
            <person name="Siddiqi M.Z."/>
            <person name="Kim K.H."/>
            <person name="Yu H.S."/>
            <person name="Im W.T."/>
        </authorList>
    </citation>
    <scope>NUCLEOTIDE SEQUENCE [LARGE SCALE GENOMIC DNA]</scope>
    <source>
        <strain evidence="14 15">BR7-21</strain>
    </source>
</reference>
<feature type="transmembrane region" description="Helical" evidence="12">
    <location>
        <begin position="334"/>
        <end position="358"/>
    </location>
</feature>
<dbReference type="NCBIfam" id="TIGR00773">
    <property type="entry name" value="NhaA"/>
    <property type="match status" value="1"/>
</dbReference>
<dbReference type="OrthoDB" id="117402at2"/>
<proteinExistence type="inferred from homology"/>
<evidence type="ECO:0000256" key="3">
    <source>
        <dbReference type="ARBA" id="ARBA00022448"/>
    </source>
</evidence>
<feature type="transmembrane region" description="Helical" evidence="12">
    <location>
        <begin position="301"/>
        <end position="322"/>
    </location>
</feature>
<evidence type="ECO:0000256" key="7">
    <source>
        <dbReference type="ARBA" id="ARBA00022989"/>
    </source>
</evidence>
<keyword evidence="15" id="KW-1185">Reference proteome</keyword>
<feature type="transmembrane region" description="Helical" evidence="12">
    <location>
        <begin position="136"/>
        <end position="157"/>
    </location>
</feature>
<comment type="similarity">
    <text evidence="12">Belongs to the NhaA Na(+)/H(+) (TC 2.A.33) antiporter family.</text>
</comment>
<dbReference type="AlphaFoldDB" id="A0A5B8UCB4"/>
<dbReference type="HAMAP" id="MF_01844">
    <property type="entry name" value="NhaA"/>
    <property type="match status" value="1"/>
</dbReference>
<feature type="domain" description="Thioredoxin" evidence="13">
    <location>
        <begin position="428"/>
        <end position="620"/>
    </location>
</feature>
<gene>
    <name evidence="12 14" type="primary">nhaA</name>
    <name evidence="14" type="ORF">FSW04_02025</name>
</gene>
<dbReference type="GO" id="GO:0006885">
    <property type="term" value="P:regulation of pH"/>
    <property type="evidence" value="ECO:0007669"/>
    <property type="project" value="UniProtKB-UniRule"/>
</dbReference>
<comment type="similarity">
    <text evidence="2">In the N-terminal section; belongs to the NhaA Na(+)/H(+) (TC 2.A.33) antiporter family.</text>
</comment>
<dbReference type="SUPFAM" id="SSF52833">
    <property type="entry name" value="Thioredoxin-like"/>
    <property type="match status" value="1"/>
</dbReference>
<feature type="transmembrane region" description="Helical" evidence="12">
    <location>
        <begin position="196"/>
        <end position="214"/>
    </location>
</feature>
<dbReference type="InterPro" id="IPR012336">
    <property type="entry name" value="Thioredoxin-like_fold"/>
</dbReference>
<evidence type="ECO:0000256" key="8">
    <source>
        <dbReference type="ARBA" id="ARBA00023053"/>
    </source>
</evidence>
<comment type="subcellular location">
    <subcellularLocation>
        <location evidence="1">Cell inner membrane</location>
        <topology evidence="1">Multi-pass membrane protein</topology>
    </subcellularLocation>
    <subcellularLocation>
        <location evidence="12">Cell membrane</location>
        <topology evidence="12">Multi-pass membrane protein</topology>
    </subcellularLocation>
</comment>
<evidence type="ECO:0000256" key="10">
    <source>
        <dbReference type="ARBA" id="ARBA00023136"/>
    </source>
</evidence>
<dbReference type="PANTHER" id="PTHR30341">
    <property type="entry name" value="SODIUM ION/PROTON ANTIPORTER NHAA-RELATED"/>
    <property type="match status" value="1"/>
</dbReference>
<dbReference type="PROSITE" id="PS51352">
    <property type="entry name" value="THIOREDOXIN_2"/>
    <property type="match status" value="1"/>
</dbReference>
<name>A0A5B8UCB4_9ACTN</name>
<evidence type="ECO:0000256" key="11">
    <source>
        <dbReference type="ARBA" id="ARBA00023201"/>
    </source>
</evidence>
<evidence type="ECO:0000313" key="14">
    <source>
        <dbReference type="EMBL" id="QEC50614.1"/>
    </source>
</evidence>
<evidence type="ECO:0000256" key="4">
    <source>
        <dbReference type="ARBA" id="ARBA00022449"/>
    </source>
</evidence>
<dbReference type="KEGG" id="bsol:FSW04_02025"/>
<keyword evidence="7 12" id="KW-1133">Transmembrane helix</keyword>
<dbReference type="InterPro" id="IPR036249">
    <property type="entry name" value="Thioredoxin-like_sf"/>
</dbReference>
<evidence type="ECO:0000256" key="9">
    <source>
        <dbReference type="ARBA" id="ARBA00023065"/>
    </source>
</evidence>
<dbReference type="InterPro" id="IPR013766">
    <property type="entry name" value="Thioredoxin_domain"/>
</dbReference>
<keyword evidence="3 12" id="KW-0813">Transport</keyword>
<sequence length="629" mass="66263">MPSGADGGRTAWARNLAAPIRRFLHAETGGAIVLVGATLVALLWANSPWSDSYASVWGMRLAISLGDHAIATDLRGWVNEGLMTLFFLVVGLEAKRELDLGELRERRRLTVPVMAGLGGMVAAAAVYLAINAGGDGAAGWGAAVSTDTALALGALALLTHGRAIRLRVFLLTVVVIDDLVALAVIAIAYSDAIDPVALAVAVGFFAVLLALRYAGSWRGPAAAAAGVGMWLALFESGIDPVITGLLVGLVSTAYPPSRDDLERSTERARSFREQPTPELAYQARASLTSAISLNERLQYRLLPWTSQVIVPLFALANAGVHFDGDLLSGAAASRVTIGIVAAYVVGKPLGITGAAWIATRRAMGGQRPTVTWPVLVGGAAAAGIGFTVSLLVASLAFTGPTLDEAKIGVLVTALASPAVSWVAFAIVRHLPDELRARQLGAVAGQIVDLADDVDPGRDHIRGPVDAPVTLIEYGDFECPYCAAAEPVIARLLEAFGAELRYVWRHLPLTDVHPNAQLAAEAAEAAARQGAFWEMHDRLLAHQDDLAVSDLYRHAAALELDLERFSDDLGRRRTAPRVAEDVAGADASGVSGTPTFFVNGRRHQGVYDVDTLTREIKAAAGALRPVPPSR</sequence>
<keyword evidence="9 12" id="KW-0406">Ion transport</keyword>
<protein>
    <recommendedName>
        <fullName evidence="12">Na(+)/H(+) antiporter NhaA</fullName>
    </recommendedName>
    <alternativeName>
        <fullName evidence="12">Sodium/proton antiporter NhaA</fullName>
    </alternativeName>
</protein>
<feature type="transmembrane region" description="Helical" evidence="12">
    <location>
        <begin position="113"/>
        <end position="130"/>
    </location>
</feature>
<keyword evidence="6 12" id="KW-0812">Transmembrane</keyword>
<dbReference type="Pfam" id="PF13462">
    <property type="entry name" value="Thioredoxin_4"/>
    <property type="match status" value="1"/>
</dbReference>
<keyword evidence="10 12" id="KW-0472">Membrane</keyword>
<dbReference type="Gene3D" id="3.40.30.10">
    <property type="entry name" value="Glutaredoxin"/>
    <property type="match status" value="1"/>
</dbReference>
<keyword evidence="4 12" id="KW-0050">Antiport</keyword>
<dbReference type="EMBL" id="CP042430">
    <property type="protein sequence ID" value="QEC50614.1"/>
    <property type="molecule type" value="Genomic_DNA"/>
</dbReference>
<accession>A0A5B8UCB4</accession>
<comment type="catalytic activity">
    <reaction evidence="12">
        <text>Na(+)(in) + 2 H(+)(out) = Na(+)(out) + 2 H(+)(in)</text>
        <dbReference type="Rhea" id="RHEA:29251"/>
        <dbReference type="ChEBI" id="CHEBI:15378"/>
        <dbReference type="ChEBI" id="CHEBI:29101"/>
    </reaction>
</comment>
<dbReference type="InterPro" id="IPR023171">
    <property type="entry name" value="Na/H_antiporter_dom_sf"/>
</dbReference>